<dbReference type="AlphaFoldDB" id="A0A382YXW8"/>
<accession>A0A382YXW8</accession>
<feature type="non-terminal residue" evidence="1">
    <location>
        <position position="1"/>
    </location>
</feature>
<name>A0A382YXW8_9ZZZZ</name>
<protein>
    <submittedName>
        <fullName evidence="1">Uncharacterized protein</fullName>
    </submittedName>
</protein>
<sequence length="78" mass="8979">VALIQQTTRQSFLDSYQVSSTRSIAQSALRMLDDYLKSKNLTNADFITEMENADQTLRAKEIRRIQDFMQTKITLSSC</sequence>
<feature type="non-terminal residue" evidence="1">
    <location>
        <position position="78"/>
    </location>
</feature>
<evidence type="ECO:0000313" key="1">
    <source>
        <dbReference type="EMBL" id="SVD87991.1"/>
    </source>
</evidence>
<gene>
    <name evidence="1" type="ORF">METZ01_LOCUS440845</name>
</gene>
<dbReference type="EMBL" id="UINC01179349">
    <property type="protein sequence ID" value="SVD87991.1"/>
    <property type="molecule type" value="Genomic_DNA"/>
</dbReference>
<organism evidence="1">
    <name type="scientific">marine metagenome</name>
    <dbReference type="NCBI Taxonomy" id="408172"/>
    <lineage>
        <taxon>unclassified sequences</taxon>
        <taxon>metagenomes</taxon>
        <taxon>ecological metagenomes</taxon>
    </lineage>
</organism>
<reference evidence="1" key="1">
    <citation type="submission" date="2018-05" db="EMBL/GenBank/DDBJ databases">
        <authorList>
            <person name="Lanie J.A."/>
            <person name="Ng W.-L."/>
            <person name="Kazmierczak K.M."/>
            <person name="Andrzejewski T.M."/>
            <person name="Davidsen T.M."/>
            <person name="Wayne K.J."/>
            <person name="Tettelin H."/>
            <person name="Glass J.I."/>
            <person name="Rusch D."/>
            <person name="Podicherti R."/>
            <person name="Tsui H.-C.T."/>
            <person name="Winkler M.E."/>
        </authorList>
    </citation>
    <scope>NUCLEOTIDE SEQUENCE</scope>
</reference>
<proteinExistence type="predicted"/>